<accession>A0A2P5BV79</accession>
<organism evidence="1 2">
    <name type="scientific">Parasponia andersonii</name>
    <name type="common">Sponia andersonii</name>
    <dbReference type="NCBI Taxonomy" id="3476"/>
    <lineage>
        <taxon>Eukaryota</taxon>
        <taxon>Viridiplantae</taxon>
        <taxon>Streptophyta</taxon>
        <taxon>Embryophyta</taxon>
        <taxon>Tracheophyta</taxon>
        <taxon>Spermatophyta</taxon>
        <taxon>Magnoliopsida</taxon>
        <taxon>eudicotyledons</taxon>
        <taxon>Gunneridae</taxon>
        <taxon>Pentapetalae</taxon>
        <taxon>rosids</taxon>
        <taxon>fabids</taxon>
        <taxon>Rosales</taxon>
        <taxon>Cannabaceae</taxon>
        <taxon>Parasponia</taxon>
    </lineage>
</organism>
<dbReference type="OrthoDB" id="10339757at2759"/>
<comment type="caution">
    <text evidence="1">The sequence shown here is derived from an EMBL/GenBank/DDBJ whole genome shotgun (WGS) entry which is preliminary data.</text>
</comment>
<keyword evidence="2" id="KW-1185">Reference proteome</keyword>
<dbReference type="EMBL" id="JXTB01000216">
    <property type="protein sequence ID" value="PON52697.1"/>
    <property type="molecule type" value="Genomic_DNA"/>
</dbReference>
<sequence>MAKKMKRASVVNLDRDNASKDHDFQCVRLKSKRYFCWPQPDIRRDVGMV</sequence>
<dbReference type="AlphaFoldDB" id="A0A2P5BV79"/>
<gene>
    <name evidence="1" type="ORF">PanWU01x14_208070</name>
</gene>
<reference evidence="2" key="1">
    <citation type="submission" date="2016-06" db="EMBL/GenBank/DDBJ databases">
        <title>Parallel loss of symbiosis genes in relatives of nitrogen-fixing non-legume Parasponia.</title>
        <authorList>
            <person name="Van Velzen R."/>
            <person name="Holmer R."/>
            <person name="Bu F."/>
            <person name="Rutten L."/>
            <person name="Van Zeijl A."/>
            <person name="Liu W."/>
            <person name="Santuari L."/>
            <person name="Cao Q."/>
            <person name="Sharma T."/>
            <person name="Shen D."/>
            <person name="Roswanjaya Y."/>
            <person name="Wardhani T."/>
            <person name="Kalhor M.S."/>
            <person name="Jansen J."/>
            <person name="Van den Hoogen J."/>
            <person name="Gungor B."/>
            <person name="Hartog M."/>
            <person name="Hontelez J."/>
            <person name="Verver J."/>
            <person name="Yang W.-C."/>
            <person name="Schijlen E."/>
            <person name="Repin R."/>
            <person name="Schilthuizen M."/>
            <person name="Schranz E."/>
            <person name="Heidstra R."/>
            <person name="Miyata K."/>
            <person name="Fedorova E."/>
            <person name="Kohlen W."/>
            <person name="Bisseling T."/>
            <person name="Smit S."/>
            <person name="Geurts R."/>
        </authorList>
    </citation>
    <scope>NUCLEOTIDE SEQUENCE [LARGE SCALE GENOMIC DNA]</scope>
    <source>
        <strain evidence="2">cv. WU1-14</strain>
    </source>
</reference>
<dbReference type="Proteomes" id="UP000237105">
    <property type="component" value="Unassembled WGS sequence"/>
</dbReference>
<evidence type="ECO:0000313" key="1">
    <source>
        <dbReference type="EMBL" id="PON52697.1"/>
    </source>
</evidence>
<protein>
    <submittedName>
        <fullName evidence="1">Uncharacterized protein</fullName>
    </submittedName>
</protein>
<name>A0A2P5BV79_PARAD</name>
<evidence type="ECO:0000313" key="2">
    <source>
        <dbReference type="Proteomes" id="UP000237105"/>
    </source>
</evidence>
<proteinExistence type="predicted"/>